<dbReference type="RefSeq" id="WP_147714915.1">
    <property type="nucleotide sequence ID" value="NZ_VKAD01000003.1"/>
</dbReference>
<evidence type="ECO:0000256" key="3">
    <source>
        <dbReference type="ARBA" id="ARBA00022448"/>
    </source>
</evidence>
<feature type="chain" id="PRO_5023043567" evidence="9">
    <location>
        <begin position="22"/>
        <end position="445"/>
    </location>
</feature>
<keyword evidence="7" id="KW-0998">Cell outer membrane</keyword>
<proteinExistence type="inferred from homology"/>
<reference evidence="10 11" key="1">
    <citation type="submission" date="2019-07" db="EMBL/GenBank/DDBJ databases">
        <title>Reinekea sp. strain SSH23 genome sequencing and assembly.</title>
        <authorList>
            <person name="Kim I."/>
        </authorList>
    </citation>
    <scope>NUCLEOTIDE SEQUENCE [LARGE SCALE GENOMIC DNA]</scope>
    <source>
        <strain evidence="10 11">SSH23</strain>
    </source>
</reference>
<dbReference type="Pfam" id="PF02321">
    <property type="entry name" value="OEP"/>
    <property type="match status" value="2"/>
</dbReference>
<dbReference type="AlphaFoldDB" id="A0A5C8Z3B4"/>
<keyword evidence="11" id="KW-1185">Reference proteome</keyword>
<dbReference type="EMBL" id="VKAD01000003">
    <property type="protein sequence ID" value="TXR51420.1"/>
    <property type="molecule type" value="Genomic_DNA"/>
</dbReference>
<keyword evidence="4" id="KW-1134">Transmembrane beta strand</keyword>
<name>A0A5C8Z3B4_9GAMM</name>
<evidence type="ECO:0000256" key="5">
    <source>
        <dbReference type="ARBA" id="ARBA00022692"/>
    </source>
</evidence>
<dbReference type="GO" id="GO:0015288">
    <property type="term" value="F:porin activity"/>
    <property type="evidence" value="ECO:0007669"/>
    <property type="project" value="TreeGrafter"/>
</dbReference>
<keyword evidence="5" id="KW-0812">Transmembrane</keyword>
<dbReference type="PANTHER" id="PTHR30026:SF20">
    <property type="entry name" value="OUTER MEMBRANE PROTEIN TOLC"/>
    <property type="match status" value="1"/>
</dbReference>
<evidence type="ECO:0000256" key="4">
    <source>
        <dbReference type="ARBA" id="ARBA00022452"/>
    </source>
</evidence>
<evidence type="ECO:0000256" key="9">
    <source>
        <dbReference type="SAM" id="SignalP"/>
    </source>
</evidence>
<feature type="coiled-coil region" evidence="8">
    <location>
        <begin position="144"/>
        <end position="171"/>
    </location>
</feature>
<sequence>MLKKLPIICVLFTLSSVYANAAQSLIETYEQASQNDPTLQMAQLAVLSAQQDVTNGLSNVLPNVSASASYGIGNDASMDGEESLALDSDFQAINGSLDITQNVFALAAFTAYEAVKVNASIEDIEAAYAEQDLMVRVAEAYLNALRAKDALDVAKAQLAAVERQFEQTEQRYDVGLVPITDVLDATATLDETKVSLIRANSSYNIALQNISITTGQSPDGILDISDSIPITQLDESLQEQWIELAITQHPDIIVAERGLQVGQLTARALAQQYRLPTVGASISFDYDDIYNYDYYNNDDEDNWSVAVGVQVSMDLFTGGANNSAIAKQGIQNNIVEQQIELLKRGKAVTVANLFNSVQADAQNVAAQQQALKSRQSALQATEVGYDVGTRNIVEVLDSQLAVFSAQNNLNNARYDYLIDLLNLKKETGLLAFQDLASIDQYLIAE</sequence>
<dbReference type="SUPFAM" id="SSF56954">
    <property type="entry name" value="Outer membrane efflux proteins (OEP)"/>
    <property type="match status" value="1"/>
</dbReference>
<evidence type="ECO:0000256" key="8">
    <source>
        <dbReference type="SAM" id="Coils"/>
    </source>
</evidence>
<dbReference type="GO" id="GO:0009279">
    <property type="term" value="C:cell outer membrane"/>
    <property type="evidence" value="ECO:0007669"/>
    <property type="project" value="UniProtKB-SubCell"/>
</dbReference>
<dbReference type="PANTHER" id="PTHR30026">
    <property type="entry name" value="OUTER MEMBRANE PROTEIN TOLC"/>
    <property type="match status" value="1"/>
</dbReference>
<dbReference type="GO" id="GO:0015562">
    <property type="term" value="F:efflux transmembrane transporter activity"/>
    <property type="evidence" value="ECO:0007669"/>
    <property type="project" value="InterPro"/>
</dbReference>
<evidence type="ECO:0000256" key="7">
    <source>
        <dbReference type="ARBA" id="ARBA00023237"/>
    </source>
</evidence>
<keyword evidence="9" id="KW-0732">Signal</keyword>
<dbReference type="NCBIfam" id="TIGR01844">
    <property type="entry name" value="type_I_sec_TolC"/>
    <property type="match status" value="1"/>
</dbReference>
<keyword evidence="6" id="KW-0472">Membrane</keyword>
<protein>
    <submittedName>
        <fullName evidence="10">TolC family outer membrane protein</fullName>
    </submittedName>
</protein>
<dbReference type="Proteomes" id="UP000321764">
    <property type="component" value="Unassembled WGS sequence"/>
</dbReference>
<dbReference type="Gene3D" id="1.20.1600.10">
    <property type="entry name" value="Outer membrane efflux proteins (OEP)"/>
    <property type="match status" value="1"/>
</dbReference>
<dbReference type="InterPro" id="IPR051906">
    <property type="entry name" value="TolC-like"/>
</dbReference>
<dbReference type="InterPro" id="IPR010130">
    <property type="entry name" value="T1SS_OMP_TolC"/>
</dbReference>
<dbReference type="GO" id="GO:1990281">
    <property type="term" value="C:efflux pump complex"/>
    <property type="evidence" value="ECO:0007669"/>
    <property type="project" value="TreeGrafter"/>
</dbReference>
<evidence type="ECO:0000313" key="10">
    <source>
        <dbReference type="EMBL" id="TXR51420.1"/>
    </source>
</evidence>
<comment type="subcellular location">
    <subcellularLocation>
        <location evidence="1">Cell outer membrane</location>
    </subcellularLocation>
</comment>
<evidence type="ECO:0000256" key="2">
    <source>
        <dbReference type="ARBA" id="ARBA00007613"/>
    </source>
</evidence>
<gene>
    <name evidence="10" type="ORF">FME95_12915</name>
</gene>
<dbReference type="OrthoDB" id="9813458at2"/>
<evidence type="ECO:0000256" key="6">
    <source>
        <dbReference type="ARBA" id="ARBA00023136"/>
    </source>
</evidence>
<dbReference type="InterPro" id="IPR003423">
    <property type="entry name" value="OMP_efflux"/>
</dbReference>
<organism evidence="10 11">
    <name type="scientific">Reinekea thalattae</name>
    <dbReference type="NCBI Taxonomy" id="2593301"/>
    <lineage>
        <taxon>Bacteria</taxon>
        <taxon>Pseudomonadati</taxon>
        <taxon>Pseudomonadota</taxon>
        <taxon>Gammaproteobacteria</taxon>
        <taxon>Oceanospirillales</taxon>
        <taxon>Saccharospirillaceae</taxon>
        <taxon>Reinekea</taxon>
    </lineage>
</organism>
<keyword evidence="8" id="KW-0175">Coiled coil</keyword>
<evidence type="ECO:0000256" key="1">
    <source>
        <dbReference type="ARBA" id="ARBA00004442"/>
    </source>
</evidence>
<accession>A0A5C8Z3B4</accession>
<comment type="similarity">
    <text evidence="2">Belongs to the outer membrane factor (OMF) (TC 1.B.17) family.</text>
</comment>
<keyword evidence="3" id="KW-0813">Transport</keyword>
<feature type="signal peptide" evidence="9">
    <location>
        <begin position="1"/>
        <end position="21"/>
    </location>
</feature>
<comment type="caution">
    <text evidence="10">The sequence shown here is derived from an EMBL/GenBank/DDBJ whole genome shotgun (WGS) entry which is preliminary data.</text>
</comment>
<evidence type="ECO:0000313" key="11">
    <source>
        <dbReference type="Proteomes" id="UP000321764"/>
    </source>
</evidence>